<comment type="caution">
    <text evidence="2">The sequence shown here is derived from an EMBL/GenBank/DDBJ whole genome shotgun (WGS) entry which is preliminary data.</text>
</comment>
<dbReference type="Pfam" id="PF26115">
    <property type="entry name" value="PDDEXK_GAPS4"/>
    <property type="match status" value="1"/>
</dbReference>
<proteinExistence type="predicted"/>
<dbReference type="AlphaFoldDB" id="A0A9P3ZJ24"/>
<reference evidence="2 3" key="1">
    <citation type="journal article" date="2019" name="Nat. Med.">
        <title>A library of human gut bacterial isolates paired with longitudinal multiomics data enables mechanistic microbiome research.</title>
        <authorList>
            <person name="Poyet M."/>
            <person name="Groussin M."/>
            <person name="Gibbons S.M."/>
            <person name="Avila-Pacheco J."/>
            <person name="Jiang X."/>
            <person name="Kearney S.M."/>
            <person name="Perrotta A.R."/>
            <person name="Berdy B."/>
            <person name="Zhao S."/>
            <person name="Lieberman T.D."/>
            <person name="Swanson P.K."/>
            <person name="Smith M."/>
            <person name="Roesemann S."/>
            <person name="Alexander J.E."/>
            <person name="Rich S.A."/>
            <person name="Livny J."/>
            <person name="Vlamakis H."/>
            <person name="Clish C."/>
            <person name="Bullock K."/>
            <person name="Deik A."/>
            <person name="Scott J."/>
            <person name="Pierce K.A."/>
            <person name="Xavier R.J."/>
            <person name="Alm E.J."/>
        </authorList>
    </citation>
    <scope>NUCLEOTIDE SEQUENCE [LARGE SCALE GENOMIC DNA]</scope>
    <source>
        <strain evidence="2 3">BIOML-A204</strain>
    </source>
</reference>
<dbReference type="InterPro" id="IPR058873">
    <property type="entry name" value="PDDEXK_GAPS4"/>
</dbReference>
<name>A0A9P3ZJ24_9BACT</name>
<evidence type="ECO:0000313" key="2">
    <source>
        <dbReference type="EMBL" id="KAA2561775.1"/>
    </source>
</evidence>
<accession>A0A9P3ZJ24</accession>
<dbReference type="Proteomes" id="UP000323119">
    <property type="component" value="Unassembled WGS sequence"/>
</dbReference>
<dbReference type="RefSeq" id="WP_055202291.1">
    <property type="nucleotide sequence ID" value="NZ_JBDFUH010000018.1"/>
</dbReference>
<feature type="domain" description="GAPS4 PD-(D/E)XK nuclease" evidence="1">
    <location>
        <begin position="1"/>
        <end position="163"/>
    </location>
</feature>
<evidence type="ECO:0000259" key="1">
    <source>
        <dbReference type="Pfam" id="PF26115"/>
    </source>
</evidence>
<gene>
    <name evidence="2" type="ORF">F2S36_07465</name>
</gene>
<protein>
    <recommendedName>
        <fullName evidence="1">GAPS4 PD-(D/E)XK nuclease domain-containing protein</fullName>
    </recommendedName>
</protein>
<organism evidence="2 3">
    <name type="scientific">Alistipes onderdonkii</name>
    <dbReference type="NCBI Taxonomy" id="328813"/>
    <lineage>
        <taxon>Bacteria</taxon>
        <taxon>Pseudomonadati</taxon>
        <taxon>Bacteroidota</taxon>
        <taxon>Bacteroidia</taxon>
        <taxon>Bacteroidales</taxon>
        <taxon>Rikenellaceae</taxon>
        <taxon>Alistipes</taxon>
    </lineage>
</organism>
<dbReference type="EMBL" id="VVUY01000005">
    <property type="protein sequence ID" value="KAA2561775.1"/>
    <property type="molecule type" value="Genomic_DNA"/>
</dbReference>
<sequence length="309" mass="35660">MAEDQGVNGTIWNKEANYILSWFGWETIGDIDMDVLGDDEQKYGVDTFLKFESPVKHLPPCVILEAKSYQTSNVSKSIVQDWIDRLDKKLSKLKYSEKAQEKYPALTECATLDLGIIAIWFHDLDNYKSFRPKFVEILKSIKTSNRPKQSEGYHRILLLDNAQILKLCSLQNAIAKHNQEARSLLQFYYPSFLMNDKPIVRSKVLTPEYIFSKVILAESKGQDGKGENVVFYFGDLQSSSFAYPLKNLLSKCGFMDKEKKIILYLYNTDNEFRKIKPDIEKVFNEVEFTIKFMDNLSDLPGEVKTIGHE</sequence>
<evidence type="ECO:0000313" key="3">
    <source>
        <dbReference type="Proteomes" id="UP000323119"/>
    </source>
</evidence>